<reference evidence="3" key="1">
    <citation type="submission" date="2016-04" db="EMBL/GenBank/DDBJ databases">
        <authorList>
            <person name="Calderon-Fernandez G.M.Sr."/>
        </authorList>
    </citation>
    <scope>NUCLEOTIDE SEQUENCE</scope>
    <source>
        <strain evidence="3">Int1</strain>
        <tissue evidence="3">Integument</tissue>
    </source>
</reference>
<feature type="non-terminal residue" evidence="3">
    <location>
        <position position="341"/>
    </location>
</feature>
<dbReference type="PANTHER" id="PTHR41967:SF6">
    <property type="entry name" value="FI19406P1-RELATED"/>
    <property type="match status" value="1"/>
</dbReference>
<feature type="compositionally biased region" description="Basic residues" evidence="1">
    <location>
        <begin position="9"/>
        <end position="18"/>
    </location>
</feature>
<protein>
    <recommendedName>
        <fullName evidence="2">DUF4770 domain-containing protein</fullName>
    </recommendedName>
</protein>
<dbReference type="AlphaFoldDB" id="A0A170XU69"/>
<feature type="domain" description="DUF4770" evidence="2">
    <location>
        <begin position="133"/>
        <end position="243"/>
    </location>
</feature>
<feature type="compositionally biased region" description="Basic and acidic residues" evidence="1">
    <location>
        <begin position="288"/>
        <end position="318"/>
    </location>
</feature>
<dbReference type="InterPro" id="IPR031935">
    <property type="entry name" value="DUF4770"/>
</dbReference>
<name>A0A170XU69_TRIIF</name>
<proteinExistence type="predicted"/>
<evidence type="ECO:0000259" key="2">
    <source>
        <dbReference type="Pfam" id="PF15994"/>
    </source>
</evidence>
<feature type="region of interest" description="Disordered" evidence="1">
    <location>
        <begin position="288"/>
        <end position="341"/>
    </location>
</feature>
<reference evidence="3" key="2">
    <citation type="journal article" date="2017" name="J. Med. Entomol.">
        <title>Transcriptome Analysis of the Triatoma infestans (Hemiptera: Reduviidae) Integument.</title>
        <authorList>
            <person name="Calderon-Fernandez G.M."/>
            <person name="Moriconi D.E."/>
            <person name="Dulbecco A.B."/>
            <person name="Juarez M.P."/>
        </authorList>
    </citation>
    <scope>NUCLEOTIDE SEQUENCE</scope>
    <source>
        <strain evidence="3">Int1</strain>
        <tissue evidence="3">Integument</tissue>
    </source>
</reference>
<dbReference type="PANTHER" id="PTHR41967">
    <property type="entry name" value="FI19406P1-RELATED"/>
    <property type="match status" value="1"/>
</dbReference>
<evidence type="ECO:0000313" key="3">
    <source>
        <dbReference type="EMBL" id="JAR99229.1"/>
    </source>
</evidence>
<dbReference type="EMBL" id="GEMB01004032">
    <property type="protein sequence ID" value="JAR99229.1"/>
    <property type="molecule type" value="Transcribed_RNA"/>
</dbReference>
<accession>A0A170XU69</accession>
<dbReference type="Pfam" id="PF15994">
    <property type="entry name" value="DUF4770"/>
    <property type="match status" value="1"/>
</dbReference>
<feature type="region of interest" description="Disordered" evidence="1">
    <location>
        <begin position="1"/>
        <end position="31"/>
    </location>
</feature>
<organism evidence="3">
    <name type="scientific">Triatoma infestans</name>
    <name type="common">Assassin bug</name>
    <dbReference type="NCBI Taxonomy" id="30076"/>
    <lineage>
        <taxon>Eukaryota</taxon>
        <taxon>Metazoa</taxon>
        <taxon>Ecdysozoa</taxon>
        <taxon>Arthropoda</taxon>
        <taxon>Hexapoda</taxon>
        <taxon>Insecta</taxon>
        <taxon>Pterygota</taxon>
        <taxon>Neoptera</taxon>
        <taxon>Paraneoptera</taxon>
        <taxon>Hemiptera</taxon>
        <taxon>Heteroptera</taxon>
        <taxon>Panheteroptera</taxon>
        <taxon>Cimicomorpha</taxon>
        <taxon>Reduviidae</taxon>
        <taxon>Triatominae</taxon>
        <taxon>Triatoma</taxon>
    </lineage>
</organism>
<evidence type="ECO:0000256" key="1">
    <source>
        <dbReference type="SAM" id="MobiDB-lite"/>
    </source>
</evidence>
<sequence>MCTGDVEKPKKKRKHRKGRESQDSIDSLSEEQSDLFNGAQFSTDCSEFYDVDFYRRYFKRKKQIADEALEHRKLWRKQQVKLRIHVEKLIAHNAGPDWFQDLSNLQMKLIDSIPETIEEDRQKSSVRGTQVLLYKFGIYPQLCSKLLKLCMVESEADPIKFLFLVHREVVILETDDYEREFFQAKQAGKRISPFSLNERLLLSGVFHVHFETFLKKLDDILPPGYKSPKILLGKKPTKPKKKMPSCPYLQPQPINEKSWIEERAEGDLIKKIMRDMKFREELTRREKFKKDMDLKERERKFQEETDELIQRAHSEEMKGMLNPQPPSKDSLVKKGRPKETK</sequence>